<proteinExistence type="predicted"/>
<evidence type="ECO:0000256" key="7">
    <source>
        <dbReference type="ARBA" id="ARBA00022918"/>
    </source>
</evidence>
<keyword evidence="2" id="KW-0479">Metal-binding</keyword>
<keyword evidence="5" id="KW-0460">Magnesium</keyword>
<organism evidence="10">
    <name type="scientific">Picea glauca</name>
    <name type="common">White spruce</name>
    <name type="synonym">Pinus glauca</name>
    <dbReference type="NCBI Taxonomy" id="3330"/>
    <lineage>
        <taxon>Eukaryota</taxon>
        <taxon>Viridiplantae</taxon>
        <taxon>Streptophyta</taxon>
        <taxon>Embryophyta</taxon>
        <taxon>Tracheophyta</taxon>
        <taxon>Spermatophyta</taxon>
        <taxon>Pinopsida</taxon>
        <taxon>Pinidae</taxon>
        <taxon>Conifers I</taxon>
        <taxon>Pinales</taxon>
        <taxon>Pinaceae</taxon>
        <taxon>Picea</taxon>
    </lineage>
</organism>
<dbReference type="Gene3D" id="3.30.420.10">
    <property type="entry name" value="Ribonuclease H-like superfamily/Ribonuclease H"/>
    <property type="match status" value="1"/>
</dbReference>
<dbReference type="EMBL" id="LKAM01000002">
    <property type="protein sequence ID" value="KUM49691.1"/>
    <property type="molecule type" value="Genomic_DNA"/>
</dbReference>
<dbReference type="InterPro" id="IPR039537">
    <property type="entry name" value="Retrotran_Ty1/copia-like"/>
</dbReference>
<evidence type="ECO:0000256" key="5">
    <source>
        <dbReference type="ARBA" id="ARBA00022842"/>
    </source>
</evidence>
<protein>
    <recommendedName>
        <fullName evidence="11">Integrase catalytic domain-containing protein</fullName>
    </recommendedName>
</protein>
<dbReference type="GO" id="GO:0003964">
    <property type="term" value="F:RNA-directed DNA polymerase activity"/>
    <property type="evidence" value="ECO:0007669"/>
    <property type="project" value="UniProtKB-KW"/>
</dbReference>
<evidence type="ECO:0000256" key="3">
    <source>
        <dbReference type="ARBA" id="ARBA00022759"/>
    </source>
</evidence>
<dbReference type="GO" id="GO:0006310">
    <property type="term" value="P:DNA recombination"/>
    <property type="evidence" value="ECO:0007669"/>
    <property type="project" value="UniProtKB-KW"/>
</dbReference>
<evidence type="ECO:0000313" key="10">
    <source>
        <dbReference type="EMBL" id="KUM49691.1"/>
    </source>
</evidence>
<keyword evidence="8" id="KW-0239">DNA-directed DNA polymerase</keyword>
<gene>
    <name evidence="10" type="ORF">ABT39_MTgene2918</name>
</gene>
<keyword evidence="4" id="KW-0378">Hydrolase</keyword>
<evidence type="ECO:0000256" key="4">
    <source>
        <dbReference type="ARBA" id="ARBA00022801"/>
    </source>
</evidence>
<dbReference type="GO" id="GO:0003676">
    <property type="term" value="F:nucleic acid binding"/>
    <property type="evidence" value="ECO:0007669"/>
    <property type="project" value="InterPro"/>
</dbReference>
<reference evidence="10" key="1">
    <citation type="journal article" date="2015" name="Genome Biol. Evol.">
        <title>Organellar Genomes of White Spruce (Picea glauca): Assembly and Annotation.</title>
        <authorList>
            <person name="Jackman S.D."/>
            <person name="Warren R.L."/>
            <person name="Gibb E.A."/>
            <person name="Vandervalk B.P."/>
            <person name="Mohamadi H."/>
            <person name="Chu J."/>
            <person name="Raymond A."/>
            <person name="Pleasance S."/>
            <person name="Coope R."/>
            <person name="Wildung M.R."/>
            <person name="Ritland C.E."/>
            <person name="Bousquet J."/>
            <person name="Jones S.J."/>
            <person name="Bohlmann J."/>
            <person name="Birol I."/>
        </authorList>
    </citation>
    <scope>NUCLEOTIDE SEQUENCE [LARGE SCALE GENOMIC DNA]</scope>
    <source>
        <tissue evidence="10">Flushing bud</tissue>
    </source>
</reference>
<keyword evidence="3" id="KW-0255">Endonuclease</keyword>
<evidence type="ECO:0000256" key="8">
    <source>
        <dbReference type="ARBA" id="ARBA00022932"/>
    </source>
</evidence>
<evidence type="ECO:0000256" key="6">
    <source>
        <dbReference type="ARBA" id="ARBA00022908"/>
    </source>
</evidence>
<keyword evidence="8" id="KW-0808">Transferase</keyword>
<keyword evidence="8" id="KW-0548">Nucleotidyltransferase</keyword>
<dbReference type="GO" id="GO:0016787">
    <property type="term" value="F:hydrolase activity"/>
    <property type="evidence" value="ECO:0007669"/>
    <property type="project" value="UniProtKB-KW"/>
</dbReference>
<keyword evidence="9" id="KW-0233">DNA recombination</keyword>
<dbReference type="PANTHER" id="PTHR42648">
    <property type="entry name" value="TRANSPOSASE, PUTATIVE-RELATED"/>
    <property type="match status" value="1"/>
</dbReference>
<evidence type="ECO:0000256" key="2">
    <source>
        <dbReference type="ARBA" id="ARBA00022723"/>
    </source>
</evidence>
<keyword evidence="7" id="KW-0695">RNA-directed DNA polymerase</keyword>
<dbReference type="GO" id="GO:0004519">
    <property type="term" value="F:endonuclease activity"/>
    <property type="evidence" value="ECO:0007669"/>
    <property type="project" value="UniProtKB-KW"/>
</dbReference>
<evidence type="ECO:0000256" key="9">
    <source>
        <dbReference type="ARBA" id="ARBA00023172"/>
    </source>
</evidence>
<evidence type="ECO:0008006" key="11">
    <source>
        <dbReference type="Google" id="ProtNLM"/>
    </source>
</evidence>
<keyword evidence="6" id="KW-0229">DNA integration</keyword>
<keyword evidence="10" id="KW-0496">Mitochondrion</keyword>
<dbReference type="GO" id="GO:0003887">
    <property type="term" value="F:DNA-directed DNA polymerase activity"/>
    <property type="evidence" value="ECO:0007669"/>
    <property type="project" value="UniProtKB-KW"/>
</dbReference>
<dbReference type="AlphaFoldDB" id="A0A101M275"/>
<comment type="caution">
    <text evidence="10">The sequence shown here is derived from an EMBL/GenBank/DDBJ whole genome shotgun (WGS) entry which is preliminary data.</text>
</comment>
<evidence type="ECO:0000256" key="1">
    <source>
        <dbReference type="ARBA" id="ARBA00022722"/>
    </source>
</evidence>
<dbReference type="GO" id="GO:0015074">
    <property type="term" value="P:DNA integration"/>
    <property type="evidence" value="ECO:0007669"/>
    <property type="project" value="UniProtKB-KW"/>
</dbReference>
<sequence length="80" mass="9175">MAVTSIGGQRYFKVFLDDYTLKTGLSMRKSKKDEPLANLKHFMIEQERFTGCKLKVRRSDRGGEFLSKDFVCLVPTPAEL</sequence>
<dbReference type="InterPro" id="IPR036397">
    <property type="entry name" value="RNaseH_sf"/>
</dbReference>
<dbReference type="SUPFAM" id="SSF53098">
    <property type="entry name" value="Ribonuclease H-like"/>
    <property type="match status" value="1"/>
</dbReference>
<accession>A0A101M275</accession>
<keyword evidence="1" id="KW-0540">Nuclease</keyword>
<name>A0A101M275_PICGL</name>
<geneLocation type="mitochondrion" evidence="10"/>
<dbReference type="GO" id="GO:0046872">
    <property type="term" value="F:metal ion binding"/>
    <property type="evidence" value="ECO:0007669"/>
    <property type="project" value="UniProtKB-KW"/>
</dbReference>
<dbReference type="PANTHER" id="PTHR42648:SF11">
    <property type="entry name" value="TRANSPOSON TY4-P GAG-POL POLYPROTEIN"/>
    <property type="match status" value="1"/>
</dbReference>
<dbReference type="InterPro" id="IPR012337">
    <property type="entry name" value="RNaseH-like_sf"/>
</dbReference>